<name>I4EF95_9BACT</name>
<keyword evidence="3" id="KW-1185">Reference proteome</keyword>
<dbReference type="RefSeq" id="WP_008476439.1">
    <property type="nucleotide sequence ID" value="NZ_CAGS01000139.1"/>
</dbReference>
<feature type="region of interest" description="Disordered" evidence="1">
    <location>
        <begin position="1"/>
        <end position="37"/>
    </location>
</feature>
<dbReference type="Proteomes" id="UP000004221">
    <property type="component" value="Unassembled WGS sequence"/>
</dbReference>
<gene>
    <name evidence="2" type="ORF">NITHO_2230013</name>
</gene>
<evidence type="ECO:0000313" key="2">
    <source>
        <dbReference type="EMBL" id="CCF83357.1"/>
    </source>
</evidence>
<dbReference type="EMBL" id="CAGS01000139">
    <property type="protein sequence ID" value="CCF83357.1"/>
    <property type="molecule type" value="Genomic_DNA"/>
</dbReference>
<reference evidence="2 3" key="1">
    <citation type="journal article" date="2012" name="ISME J.">
        <title>Nitrification expanded: discovery, physiology and genomics of a nitrite-oxidizing bacterium from the phylum Chloroflexi.</title>
        <authorList>
            <person name="Sorokin D.Y."/>
            <person name="Lucker S."/>
            <person name="Vejmelkova D."/>
            <person name="Kostrikina N.A."/>
            <person name="Kleerebezem R."/>
            <person name="Rijpstra W.I."/>
            <person name="Damste J.S."/>
            <person name="Le Paslier D."/>
            <person name="Muyzer G."/>
            <person name="Wagner M."/>
            <person name="van Loosdrecht M.C."/>
            <person name="Daims H."/>
        </authorList>
    </citation>
    <scope>NUCLEOTIDE SEQUENCE [LARGE SCALE GENOMIC DNA]</scope>
    <source>
        <strain evidence="3">none</strain>
    </source>
</reference>
<sequence length="186" mass="20184">METNNSGEKAQENPEVEPVEEPVTAEEGPSARRAKLAESWREVGEQLQEFGARFAGAFRTGWSEETQQAAEGQAAGERPESEEEAVRNLNAVADRLDRVLKRAANETESQRAAAMRATRGASERLLSETREAAIVALQVLTRQLESLTTRLERVQQEEQTASTEPAPLPSGEPPVSEDGAAGESAQ</sequence>
<feature type="compositionally biased region" description="Low complexity" evidence="1">
    <location>
        <begin position="64"/>
        <end position="76"/>
    </location>
</feature>
<dbReference type="AlphaFoldDB" id="I4EF95"/>
<feature type="region of interest" description="Disordered" evidence="1">
    <location>
        <begin position="61"/>
        <end position="85"/>
    </location>
</feature>
<evidence type="ECO:0000313" key="3">
    <source>
        <dbReference type="Proteomes" id="UP000004221"/>
    </source>
</evidence>
<dbReference type="OrthoDB" id="9968580at2"/>
<evidence type="ECO:0000256" key="1">
    <source>
        <dbReference type="SAM" id="MobiDB-lite"/>
    </source>
</evidence>
<feature type="compositionally biased region" description="Acidic residues" evidence="1">
    <location>
        <begin position="14"/>
        <end position="24"/>
    </location>
</feature>
<feature type="region of interest" description="Disordered" evidence="1">
    <location>
        <begin position="151"/>
        <end position="186"/>
    </location>
</feature>
<comment type="caution">
    <text evidence="2">The sequence shown here is derived from an EMBL/GenBank/DDBJ whole genome shotgun (WGS) entry which is preliminary data.</text>
</comment>
<accession>I4EF95</accession>
<proteinExistence type="predicted"/>
<organism evidence="2 3">
    <name type="scientific">Nitrolancea hollandica Lb</name>
    <dbReference type="NCBI Taxonomy" id="1129897"/>
    <lineage>
        <taxon>Bacteria</taxon>
        <taxon>Pseudomonadati</taxon>
        <taxon>Thermomicrobiota</taxon>
        <taxon>Thermomicrobia</taxon>
        <taxon>Sphaerobacterales</taxon>
        <taxon>Sphaerobacterineae</taxon>
        <taxon>Sphaerobacteraceae</taxon>
        <taxon>Nitrolancea</taxon>
    </lineage>
</organism>
<protein>
    <submittedName>
        <fullName evidence="2">Uncharacterized protein</fullName>
    </submittedName>
</protein>